<keyword evidence="2" id="KW-1185">Reference proteome</keyword>
<reference evidence="1 2" key="1">
    <citation type="journal article" date="2022" name="Nat. Plants">
        <title>Genomes of leafy and leafless Platanthera orchids illuminate the evolution of mycoheterotrophy.</title>
        <authorList>
            <person name="Li M.H."/>
            <person name="Liu K.W."/>
            <person name="Li Z."/>
            <person name="Lu H.C."/>
            <person name="Ye Q.L."/>
            <person name="Zhang D."/>
            <person name="Wang J.Y."/>
            <person name="Li Y.F."/>
            <person name="Zhong Z.M."/>
            <person name="Liu X."/>
            <person name="Yu X."/>
            <person name="Liu D.K."/>
            <person name="Tu X.D."/>
            <person name="Liu B."/>
            <person name="Hao Y."/>
            <person name="Liao X.Y."/>
            <person name="Jiang Y.T."/>
            <person name="Sun W.H."/>
            <person name="Chen J."/>
            <person name="Chen Y.Q."/>
            <person name="Ai Y."/>
            <person name="Zhai J.W."/>
            <person name="Wu S.S."/>
            <person name="Zhou Z."/>
            <person name="Hsiao Y.Y."/>
            <person name="Wu W.L."/>
            <person name="Chen Y.Y."/>
            <person name="Lin Y.F."/>
            <person name="Hsu J.L."/>
            <person name="Li C.Y."/>
            <person name="Wang Z.W."/>
            <person name="Zhao X."/>
            <person name="Zhong W.Y."/>
            <person name="Ma X.K."/>
            <person name="Ma L."/>
            <person name="Huang J."/>
            <person name="Chen G.Z."/>
            <person name="Huang M.Z."/>
            <person name="Huang L."/>
            <person name="Peng D.H."/>
            <person name="Luo Y.B."/>
            <person name="Zou S.Q."/>
            <person name="Chen S.P."/>
            <person name="Lan S."/>
            <person name="Tsai W.C."/>
            <person name="Van de Peer Y."/>
            <person name="Liu Z.J."/>
        </authorList>
    </citation>
    <scope>NUCLEOTIDE SEQUENCE [LARGE SCALE GENOMIC DNA]</scope>
    <source>
        <strain evidence="1">Lor288</strain>
    </source>
</reference>
<comment type="caution">
    <text evidence="1">The sequence shown here is derived from an EMBL/GenBank/DDBJ whole genome shotgun (WGS) entry which is preliminary data.</text>
</comment>
<protein>
    <submittedName>
        <fullName evidence="1">Uncharacterized protein</fullName>
    </submittedName>
</protein>
<dbReference type="EMBL" id="JBBWWR010000006">
    <property type="protein sequence ID" value="KAK8965458.1"/>
    <property type="molecule type" value="Genomic_DNA"/>
</dbReference>
<name>A0ABR2MMP9_9ASPA</name>
<sequence>MLIGKTYKNSRIKYSFIRDLRRKMARKLKELLETTFGWDFGEVSKDAMLEEDDEALFGAAFLEWAAAVFENAVPICFFGTVTGIAAAAKSFFFEISRFRSCCRCEIVLFRDSGVAKNLRDSGNCASHRAPTTLFRKLLPAVFFSRFFQGSNCYHGSNFHGFVSPFLCIFSLPFFSPVISLDRTAAMDQTSMALFYSVFSFAHLLKEQG</sequence>
<evidence type="ECO:0000313" key="1">
    <source>
        <dbReference type="EMBL" id="KAK8965458.1"/>
    </source>
</evidence>
<gene>
    <name evidence="1" type="ORF">KSP40_PGU010152</name>
</gene>
<evidence type="ECO:0000313" key="2">
    <source>
        <dbReference type="Proteomes" id="UP001412067"/>
    </source>
</evidence>
<organism evidence="1 2">
    <name type="scientific">Platanthera guangdongensis</name>
    <dbReference type="NCBI Taxonomy" id="2320717"/>
    <lineage>
        <taxon>Eukaryota</taxon>
        <taxon>Viridiplantae</taxon>
        <taxon>Streptophyta</taxon>
        <taxon>Embryophyta</taxon>
        <taxon>Tracheophyta</taxon>
        <taxon>Spermatophyta</taxon>
        <taxon>Magnoliopsida</taxon>
        <taxon>Liliopsida</taxon>
        <taxon>Asparagales</taxon>
        <taxon>Orchidaceae</taxon>
        <taxon>Orchidoideae</taxon>
        <taxon>Orchideae</taxon>
        <taxon>Orchidinae</taxon>
        <taxon>Platanthera</taxon>
    </lineage>
</organism>
<proteinExistence type="predicted"/>
<accession>A0ABR2MMP9</accession>
<dbReference type="Proteomes" id="UP001412067">
    <property type="component" value="Unassembled WGS sequence"/>
</dbReference>